<dbReference type="Proteomes" id="UP001301769">
    <property type="component" value="Unassembled WGS sequence"/>
</dbReference>
<dbReference type="EMBL" id="MU858064">
    <property type="protein sequence ID" value="KAK4216844.1"/>
    <property type="molecule type" value="Genomic_DNA"/>
</dbReference>
<dbReference type="PANTHER" id="PTHR24148">
    <property type="entry name" value="ANKYRIN REPEAT DOMAIN-CONTAINING PROTEIN 39 HOMOLOG-RELATED"/>
    <property type="match status" value="1"/>
</dbReference>
<organism evidence="2 3">
    <name type="scientific">Rhypophila decipiens</name>
    <dbReference type="NCBI Taxonomy" id="261697"/>
    <lineage>
        <taxon>Eukaryota</taxon>
        <taxon>Fungi</taxon>
        <taxon>Dikarya</taxon>
        <taxon>Ascomycota</taxon>
        <taxon>Pezizomycotina</taxon>
        <taxon>Sordariomycetes</taxon>
        <taxon>Sordariomycetidae</taxon>
        <taxon>Sordariales</taxon>
        <taxon>Naviculisporaceae</taxon>
        <taxon>Rhypophila</taxon>
    </lineage>
</organism>
<dbReference type="InterPro" id="IPR010730">
    <property type="entry name" value="HET"/>
</dbReference>
<dbReference type="Pfam" id="PF26639">
    <property type="entry name" value="Het-6_barrel"/>
    <property type="match status" value="1"/>
</dbReference>
<name>A0AAN6YCJ4_9PEZI</name>
<evidence type="ECO:0000313" key="3">
    <source>
        <dbReference type="Proteomes" id="UP001301769"/>
    </source>
</evidence>
<sequence length="653" mass="74210">MSDEFRYEPLNTDLREFRLIDLGPNKDPSSPVEITLRHASRRDRPEYCALSYTWGAPFGGLPPEWDSPAVTRLIKVNGKNFHVRLNLDAALRRLIKDGVKLPIWIDAICIDQSNIPEKNAQVQAMWGVYFQAMETFAWIGPDSSDSERLRAAIPRWTASWETWCRPLIARPSLPLKPSLPATRDEFELLLSISSDDVGYATATEDLLALSLLFRRNWFSRVWVVQEVAMSSSIVLLWAEEGSASWRDITAVYTLVVHCMETFLEFNYLSTYSDQRLKKAVMDVVEWSGYFMTFSRSSRIYQNNQLGDMDDIEHDFIDLLVTTRICNATDPRDHVYALLEMVPMDRVVVDYNLDEAEVFKSICRNFLERKNLSILGLVGPLSATRDNLPSWVIDFRLKPSRFLTPLGANSLCEGVRKKLYKAGGETTPRLEINGDSTMVLMGTLVGVLYFIGGQTISDDFVQISLQNPRPAANPQTDDRGGLIWPEKHAFYRIPRDLWMGEWIRGKPSWEAPEDMTYSWTGEPLWKAFNRTIHADIMQYTSDFGKMCLRRLGASFCTDLELLSLRKDALCYSLAERTWAVTTSGHFCLVPRGTLVGDVVMVAFGAETPYVLRPAENGQYRFAGYAYVHGFMDGEALEMKDSTGAKAPEVAFEII</sequence>
<accession>A0AAN6YCJ4</accession>
<comment type="caution">
    <text evidence="2">The sequence shown here is derived from an EMBL/GenBank/DDBJ whole genome shotgun (WGS) entry which is preliminary data.</text>
</comment>
<gene>
    <name evidence="2" type="ORF">QBC37DRAFT_370497</name>
</gene>
<protein>
    <submittedName>
        <fullName evidence="2">Heterokaryon incompatibility protein-domain-containing protein</fullName>
    </submittedName>
</protein>
<feature type="domain" description="Heterokaryon incompatibility" evidence="1">
    <location>
        <begin position="47"/>
        <end position="226"/>
    </location>
</feature>
<keyword evidence="3" id="KW-1185">Reference proteome</keyword>
<reference evidence="2" key="1">
    <citation type="journal article" date="2023" name="Mol. Phylogenet. Evol.">
        <title>Genome-scale phylogeny and comparative genomics of the fungal order Sordariales.</title>
        <authorList>
            <person name="Hensen N."/>
            <person name="Bonometti L."/>
            <person name="Westerberg I."/>
            <person name="Brannstrom I.O."/>
            <person name="Guillou S."/>
            <person name="Cros-Aarteil S."/>
            <person name="Calhoun S."/>
            <person name="Haridas S."/>
            <person name="Kuo A."/>
            <person name="Mondo S."/>
            <person name="Pangilinan J."/>
            <person name="Riley R."/>
            <person name="LaButti K."/>
            <person name="Andreopoulos B."/>
            <person name="Lipzen A."/>
            <person name="Chen C."/>
            <person name="Yan M."/>
            <person name="Daum C."/>
            <person name="Ng V."/>
            <person name="Clum A."/>
            <person name="Steindorff A."/>
            <person name="Ohm R.A."/>
            <person name="Martin F."/>
            <person name="Silar P."/>
            <person name="Natvig D.O."/>
            <person name="Lalanne C."/>
            <person name="Gautier V."/>
            <person name="Ament-Velasquez S.L."/>
            <person name="Kruys A."/>
            <person name="Hutchinson M.I."/>
            <person name="Powell A.J."/>
            <person name="Barry K."/>
            <person name="Miller A.N."/>
            <person name="Grigoriev I.V."/>
            <person name="Debuchy R."/>
            <person name="Gladieux P."/>
            <person name="Hiltunen Thoren M."/>
            <person name="Johannesson H."/>
        </authorList>
    </citation>
    <scope>NUCLEOTIDE SEQUENCE</scope>
    <source>
        <strain evidence="2">PSN293</strain>
    </source>
</reference>
<dbReference type="PANTHER" id="PTHR24148:SF73">
    <property type="entry name" value="HET DOMAIN PROTEIN (AFU_ORTHOLOGUE AFUA_8G01020)"/>
    <property type="match status" value="1"/>
</dbReference>
<dbReference type="Pfam" id="PF06985">
    <property type="entry name" value="HET"/>
    <property type="match status" value="1"/>
</dbReference>
<dbReference type="AlphaFoldDB" id="A0AAN6YCJ4"/>
<reference evidence="2" key="2">
    <citation type="submission" date="2023-05" db="EMBL/GenBank/DDBJ databases">
        <authorList>
            <consortium name="Lawrence Berkeley National Laboratory"/>
            <person name="Steindorff A."/>
            <person name="Hensen N."/>
            <person name="Bonometti L."/>
            <person name="Westerberg I."/>
            <person name="Brannstrom I.O."/>
            <person name="Guillou S."/>
            <person name="Cros-Aarteil S."/>
            <person name="Calhoun S."/>
            <person name="Haridas S."/>
            <person name="Kuo A."/>
            <person name="Mondo S."/>
            <person name="Pangilinan J."/>
            <person name="Riley R."/>
            <person name="Labutti K."/>
            <person name="Andreopoulos B."/>
            <person name="Lipzen A."/>
            <person name="Chen C."/>
            <person name="Yanf M."/>
            <person name="Daum C."/>
            <person name="Ng V."/>
            <person name="Clum A."/>
            <person name="Ohm R."/>
            <person name="Martin F."/>
            <person name="Silar P."/>
            <person name="Natvig D."/>
            <person name="Lalanne C."/>
            <person name="Gautier V."/>
            <person name="Ament-Velasquez S.L."/>
            <person name="Kruys A."/>
            <person name="Hutchinson M.I."/>
            <person name="Powell A.J."/>
            <person name="Barry K."/>
            <person name="Miller A.N."/>
            <person name="Grigoriev I.V."/>
            <person name="Debuchy R."/>
            <person name="Gladieux P."/>
            <person name="Thoren M.H."/>
            <person name="Johannesson H."/>
        </authorList>
    </citation>
    <scope>NUCLEOTIDE SEQUENCE</scope>
    <source>
        <strain evidence="2">PSN293</strain>
    </source>
</reference>
<proteinExistence type="predicted"/>
<evidence type="ECO:0000313" key="2">
    <source>
        <dbReference type="EMBL" id="KAK4216844.1"/>
    </source>
</evidence>
<dbReference type="InterPro" id="IPR052895">
    <property type="entry name" value="HetReg/Transcr_Mod"/>
</dbReference>
<evidence type="ECO:0000259" key="1">
    <source>
        <dbReference type="Pfam" id="PF06985"/>
    </source>
</evidence>